<reference evidence="7 8" key="1">
    <citation type="submission" date="2024-06" db="EMBL/GenBank/DDBJ databases">
        <title>The Natural Products Discovery Center: Release of the First 8490 Sequenced Strains for Exploring Actinobacteria Biosynthetic Diversity.</title>
        <authorList>
            <person name="Kalkreuter E."/>
            <person name="Kautsar S.A."/>
            <person name="Yang D."/>
            <person name="Bader C.D."/>
            <person name="Teijaro C.N."/>
            <person name="Fluegel L."/>
            <person name="Davis C.M."/>
            <person name="Simpson J.R."/>
            <person name="Lauterbach L."/>
            <person name="Steele A.D."/>
            <person name="Gui C."/>
            <person name="Meng S."/>
            <person name="Li G."/>
            <person name="Viehrig K."/>
            <person name="Ye F."/>
            <person name="Su P."/>
            <person name="Kiefer A.F."/>
            <person name="Nichols A."/>
            <person name="Cepeda A.J."/>
            <person name="Yan W."/>
            <person name="Fan B."/>
            <person name="Jiang Y."/>
            <person name="Adhikari A."/>
            <person name="Zheng C.-J."/>
            <person name="Schuster L."/>
            <person name="Cowan T.M."/>
            <person name="Smanski M.J."/>
            <person name="Chevrette M.G."/>
            <person name="De Carvalho L.P.S."/>
            <person name="Shen B."/>
        </authorList>
    </citation>
    <scope>NUCLEOTIDE SEQUENCE [LARGE SCALE GENOMIC DNA]</scope>
    <source>
        <strain evidence="7 8">NPDC001166</strain>
    </source>
</reference>
<dbReference type="EMBL" id="JBEPAZ010000126">
    <property type="protein sequence ID" value="MER6434511.1"/>
    <property type="molecule type" value="Genomic_DNA"/>
</dbReference>
<dbReference type="InterPro" id="IPR001207">
    <property type="entry name" value="Transposase_mutator"/>
</dbReference>
<gene>
    <name evidence="7" type="ORF">ABT272_44040</name>
</gene>
<keyword evidence="4" id="KW-0238">DNA-binding</keyword>
<dbReference type="Pfam" id="PF00872">
    <property type="entry name" value="Transposase_mut"/>
    <property type="match status" value="1"/>
</dbReference>
<keyword evidence="8" id="KW-1185">Reference proteome</keyword>
<protein>
    <submittedName>
        <fullName evidence="7">Transposase</fullName>
    </submittedName>
</protein>
<name>A0ABV1UMS1_9ACTN</name>
<comment type="caution">
    <text evidence="7">The sequence shown here is derived from an EMBL/GenBank/DDBJ whole genome shotgun (WGS) entry which is preliminary data.</text>
</comment>
<evidence type="ECO:0000313" key="8">
    <source>
        <dbReference type="Proteomes" id="UP001470023"/>
    </source>
</evidence>
<keyword evidence="5" id="KW-0233">DNA recombination</keyword>
<evidence type="ECO:0000256" key="6">
    <source>
        <dbReference type="SAM" id="MobiDB-lite"/>
    </source>
</evidence>
<evidence type="ECO:0000313" key="7">
    <source>
        <dbReference type="EMBL" id="MER6434511.1"/>
    </source>
</evidence>
<comment type="similarity">
    <text evidence="2">Belongs to the transposase mutator family.</text>
</comment>
<evidence type="ECO:0000256" key="2">
    <source>
        <dbReference type="ARBA" id="ARBA00010961"/>
    </source>
</evidence>
<organism evidence="7 8">
    <name type="scientific">Streptomyces sp. 900105245</name>
    <dbReference type="NCBI Taxonomy" id="3154379"/>
    <lineage>
        <taxon>Bacteria</taxon>
        <taxon>Bacillati</taxon>
        <taxon>Actinomycetota</taxon>
        <taxon>Actinomycetes</taxon>
        <taxon>Kitasatosporales</taxon>
        <taxon>Streptomycetaceae</taxon>
        <taxon>Streptomyces</taxon>
    </lineage>
</organism>
<proteinExistence type="inferred from homology"/>
<evidence type="ECO:0000256" key="3">
    <source>
        <dbReference type="ARBA" id="ARBA00022578"/>
    </source>
</evidence>
<feature type="region of interest" description="Disordered" evidence="6">
    <location>
        <begin position="81"/>
        <end position="100"/>
    </location>
</feature>
<keyword evidence="3" id="KW-0815">Transposition</keyword>
<dbReference type="RefSeq" id="WP_352066326.1">
    <property type="nucleotide sequence ID" value="NZ_JBEPAZ010000126.1"/>
</dbReference>
<evidence type="ECO:0000256" key="4">
    <source>
        <dbReference type="ARBA" id="ARBA00023125"/>
    </source>
</evidence>
<comment type="function">
    <text evidence="1">Required for the transposition of the insertion element.</text>
</comment>
<accession>A0ABV1UMS1</accession>
<feature type="region of interest" description="Disordered" evidence="6">
    <location>
        <begin position="245"/>
        <end position="268"/>
    </location>
</feature>
<dbReference type="Proteomes" id="UP001470023">
    <property type="component" value="Unassembled WGS sequence"/>
</dbReference>
<feature type="compositionally biased region" description="Low complexity" evidence="6">
    <location>
        <begin position="81"/>
        <end position="95"/>
    </location>
</feature>
<evidence type="ECO:0000256" key="5">
    <source>
        <dbReference type="ARBA" id="ARBA00023172"/>
    </source>
</evidence>
<evidence type="ECO:0000256" key="1">
    <source>
        <dbReference type="ARBA" id="ARBA00002190"/>
    </source>
</evidence>
<sequence length="268" mass="29340">MGQKNPAIVRIWENAWLELVPFLEVDTEICQIVCTTNAIGPVNARIRRAVRARGHYLAVTSLDPIGTGRNPWTNHWKRACTPSTSPSTAASPTTTRQTHTNCDRCRSDFVRGYVSCSEATKLVDGICVPLRSRPNGSGCGWVTWRYWSSGPPGQPQRMQCVCVGKVSAVKATAIADDRGGMLGPIPYGLPGRMTRPTHAVKVSVSVSGTFRRQKFRWATAPRLCRDGQAVTPLRKGHKIVPPEVLQARRRAETDTSPGGSHRTCSGRP</sequence>